<name>A0A087DDE6_9BIFI</name>
<dbReference type="NCBIfam" id="TIGR01167">
    <property type="entry name" value="LPXTG_anchor"/>
    <property type="match status" value="1"/>
</dbReference>
<protein>
    <submittedName>
        <fullName evidence="5">Outer membrane protein</fullName>
    </submittedName>
</protein>
<evidence type="ECO:0000256" key="1">
    <source>
        <dbReference type="SAM" id="MobiDB-lite"/>
    </source>
</evidence>
<feature type="domain" description="SpaA-like prealbumin fold" evidence="4">
    <location>
        <begin position="299"/>
        <end position="368"/>
    </location>
</feature>
<dbReference type="STRING" id="158787.BSCA_0034"/>
<keyword evidence="2" id="KW-0472">Membrane</keyword>
<dbReference type="InterPro" id="IPR041033">
    <property type="entry name" value="SpaA_PFL_dom_1"/>
</dbReference>
<evidence type="ECO:0000259" key="3">
    <source>
        <dbReference type="Pfam" id="PF17802"/>
    </source>
</evidence>
<feature type="domain" description="SpaA-like prealbumin fold" evidence="4">
    <location>
        <begin position="386"/>
        <end position="451"/>
    </location>
</feature>
<evidence type="ECO:0000259" key="4">
    <source>
        <dbReference type="Pfam" id="PF20674"/>
    </source>
</evidence>
<dbReference type="Pfam" id="PF20674">
    <property type="entry name" value="SpaA_3"/>
    <property type="match status" value="3"/>
</dbReference>
<dbReference type="InterPro" id="IPR013783">
    <property type="entry name" value="Ig-like_fold"/>
</dbReference>
<feature type="domain" description="SpaA-like prealbumin fold" evidence="4">
    <location>
        <begin position="6"/>
        <end position="110"/>
    </location>
</feature>
<organism evidence="5 6">
    <name type="scientific">Bifidobacterium scardovii</name>
    <dbReference type="NCBI Taxonomy" id="158787"/>
    <lineage>
        <taxon>Bacteria</taxon>
        <taxon>Bacillati</taxon>
        <taxon>Actinomycetota</taxon>
        <taxon>Actinomycetes</taxon>
        <taxon>Bifidobacteriales</taxon>
        <taxon>Bifidobacteriaceae</taxon>
        <taxon>Bifidobacterium</taxon>
    </lineage>
</organism>
<evidence type="ECO:0000256" key="2">
    <source>
        <dbReference type="SAM" id="Phobius"/>
    </source>
</evidence>
<dbReference type="InterPro" id="IPR048834">
    <property type="entry name" value="SpaA_pre-album"/>
</dbReference>
<evidence type="ECO:0000313" key="5">
    <source>
        <dbReference type="EMBL" id="KFI93546.1"/>
    </source>
</evidence>
<dbReference type="AlphaFoldDB" id="A0A087DDE6"/>
<dbReference type="Pfam" id="PF17802">
    <property type="entry name" value="SpaA"/>
    <property type="match status" value="1"/>
</dbReference>
<dbReference type="Gene3D" id="2.60.40.10">
    <property type="entry name" value="Immunoglobulins"/>
    <property type="match status" value="1"/>
</dbReference>
<comment type="caution">
    <text evidence="5">The sequence shown here is derived from an EMBL/GenBank/DDBJ whole genome shotgun (WGS) entry which is preliminary data.</text>
</comment>
<reference evidence="5 6" key="1">
    <citation type="submission" date="2014-03" db="EMBL/GenBank/DDBJ databases">
        <title>Genomics of Bifidobacteria.</title>
        <authorList>
            <person name="Ventura M."/>
            <person name="Milani C."/>
            <person name="Lugli G.A."/>
        </authorList>
    </citation>
    <scope>NUCLEOTIDE SEQUENCE [LARGE SCALE GENOMIC DNA]</scope>
    <source>
        <strain evidence="5 6">LMG 21589</strain>
    </source>
</reference>
<feature type="region of interest" description="Disordered" evidence="1">
    <location>
        <begin position="359"/>
        <end position="382"/>
    </location>
</feature>
<gene>
    <name evidence="5" type="ORF">BSCA_0034</name>
</gene>
<feature type="transmembrane region" description="Helical" evidence="2">
    <location>
        <begin position="576"/>
        <end position="595"/>
    </location>
</feature>
<keyword evidence="2" id="KW-1133">Transmembrane helix</keyword>
<accession>A0A087DDE6</accession>
<feature type="domain" description="SpaA-like prealbumin fold" evidence="3">
    <location>
        <begin position="454"/>
        <end position="543"/>
    </location>
</feature>
<keyword evidence="2" id="KW-0812">Transmembrane</keyword>
<proteinExistence type="predicted"/>
<keyword evidence="6" id="KW-1185">Reference proteome</keyword>
<sequence length="601" mass="64176">MGSWETLNAVKTNGPDVGLQDRKAQATITKGVTYLVTEGNAVTPSTGNVGDRRHYAKPELRCVGADGTTSCPAGVVTEPQWVDTGGATRWQARVTIPESAKSDIVYLTFVNRPTSTVKIDLTVTKKLVTVRGNSSVGNAADPRASVQSASRWGDEQFMLQAGSADDNGTFADQQLATTTTTGTGSTVGNSTVTRQNLSFGTQASVGERLMENGNDVTVDPDNQIPGYEPFYYCALDPESNSALVRSAPPFTATMRSGIMTMRLPAYGSFQHSYLDRLRQQKQNVQVNCTIANVPRGLPITLTKVLDGGRARNGDQFDLTIANRGNSVTTRTTGSDGTIDNGTGTVRLPLARQGSVYRVDESPAGSTTSKQIQVDAPRADDPDGAAVTGTKTVLPDYRSVTECVVRMAGGRSETLEVKDYAFDENGGIAIHQGVRLPADKTGTVACTITNRPNMVEWSKVDAANNTKLLGGSVWALAGDHVPGGSLEVRDCTGGDCSGLADQDPAPGRFRVVGLEDGGYTLTETEAPQYYQKLTAPLQFTVTNGESSRGRDWSIGNDPIPLRFQLNFPLTGGQGSTLFLVLGGGMISTALIMGHWFRKRRRR</sequence>
<evidence type="ECO:0000313" key="6">
    <source>
        <dbReference type="Proteomes" id="UP000029033"/>
    </source>
</evidence>
<dbReference type="eggNOG" id="COG4932">
    <property type="taxonomic scope" value="Bacteria"/>
</dbReference>
<dbReference type="GO" id="GO:0005975">
    <property type="term" value="P:carbohydrate metabolic process"/>
    <property type="evidence" value="ECO:0007669"/>
    <property type="project" value="UniProtKB-ARBA"/>
</dbReference>
<dbReference type="Proteomes" id="UP000029033">
    <property type="component" value="Unassembled WGS sequence"/>
</dbReference>
<dbReference type="EMBL" id="JGZO01000012">
    <property type="protein sequence ID" value="KFI93546.1"/>
    <property type="molecule type" value="Genomic_DNA"/>
</dbReference>